<evidence type="ECO:0000313" key="2">
    <source>
        <dbReference type="Proteomes" id="UP000316665"/>
    </source>
</evidence>
<dbReference type="Proteomes" id="UP000316665">
    <property type="component" value="Chromosome"/>
</dbReference>
<gene>
    <name evidence="1" type="ORF">FJQ89_02620</name>
</gene>
<dbReference type="KEGG" id="jas:FJQ89_02620"/>
<accession>A0A4Y6R916</accession>
<reference evidence="1 2" key="1">
    <citation type="submission" date="2019-06" db="EMBL/GenBank/DDBJ databases">
        <title>Complete genome sequence of Janthinobacterium sp. SNU WT3 isolated from diseased rainbow trout.</title>
        <authorList>
            <person name="Oh W.T."/>
            <person name="Park S.C."/>
        </authorList>
    </citation>
    <scope>NUCLEOTIDE SEQUENCE [LARGE SCALE GENOMIC DNA]</scope>
    <source>
        <strain evidence="1 2">SNU WT3</strain>
    </source>
</reference>
<sequence>MGDIRHLFVLLVLMVHEEHVKAINHALFERIEADAVARLPGQYLGTGQRIHGHATLTFLVQLGEPGPDIGQLGRQLWYRRSLGRPIKRVPPGSVQVIALGVAVACRCSAIKQVIGVQQQGLG</sequence>
<dbReference type="AlphaFoldDB" id="A0A4Y6R916"/>
<organism evidence="1 2">
    <name type="scientific">Janthinobacterium tructae</name>
    <dbReference type="NCBI Taxonomy" id="2590869"/>
    <lineage>
        <taxon>Bacteria</taxon>
        <taxon>Pseudomonadati</taxon>
        <taxon>Pseudomonadota</taxon>
        <taxon>Betaproteobacteria</taxon>
        <taxon>Burkholderiales</taxon>
        <taxon>Oxalobacteraceae</taxon>
        <taxon>Janthinobacterium</taxon>
    </lineage>
</organism>
<name>A0A4Y6R916_9BURK</name>
<proteinExistence type="predicted"/>
<evidence type="ECO:0000313" key="1">
    <source>
        <dbReference type="EMBL" id="QDG69428.1"/>
    </source>
</evidence>
<protein>
    <submittedName>
        <fullName evidence="1">Uncharacterized protein</fullName>
    </submittedName>
</protein>
<dbReference type="EMBL" id="CP041185">
    <property type="protein sequence ID" value="QDG69428.1"/>
    <property type="molecule type" value="Genomic_DNA"/>
</dbReference>
<keyword evidence="2" id="KW-1185">Reference proteome</keyword>